<gene>
    <name evidence="1" type="primary">yabP</name>
    <name evidence="1" type="ORF">NVS47_07355</name>
</gene>
<sequence>MSVGKVHQFSLINKEDFKLKGVTKVETFDDSEIVLATNGGPLVLKGENLHINNLDLETGDLSVLGLIKSIQYLDAEGYQSLKGKGKGIIQRLLK</sequence>
<dbReference type="InterPro" id="IPR022476">
    <property type="entry name" value="Spore_YabP/YqfC"/>
</dbReference>
<accession>A0ABT1Y390</accession>
<reference evidence="1 2" key="1">
    <citation type="submission" date="2022-08" db="EMBL/GenBank/DDBJ databases">
        <title>Proteogenomics of the novel Dehalobacterium formicoaceticum strain EZ94 highlights a key role of methyltransferases during anaerobic dichloromethane degradation.</title>
        <authorList>
            <person name="Wasmund K."/>
        </authorList>
    </citation>
    <scope>NUCLEOTIDE SEQUENCE [LARGE SCALE GENOMIC DNA]</scope>
    <source>
        <strain evidence="1 2">EZ94</strain>
    </source>
</reference>
<dbReference type="Pfam" id="PF07873">
    <property type="entry name" value="YabP"/>
    <property type="match status" value="1"/>
</dbReference>
<dbReference type="EMBL" id="JANPWE010000003">
    <property type="protein sequence ID" value="MCR6545332.1"/>
    <property type="molecule type" value="Genomic_DNA"/>
</dbReference>
<dbReference type="InterPro" id="IPR038705">
    <property type="entry name" value="YabP_sf"/>
</dbReference>
<evidence type="ECO:0000313" key="2">
    <source>
        <dbReference type="Proteomes" id="UP001524944"/>
    </source>
</evidence>
<organism evidence="1 2">
    <name type="scientific">Dehalobacterium formicoaceticum</name>
    <dbReference type="NCBI Taxonomy" id="51515"/>
    <lineage>
        <taxon>Bacteria</taxon>
        <taxon>Bacillati</taxon>
        <taxon>Bacillota</taxon>
        <taxon>Clostridia</taxon>
        <taxon>Eubacteriales</taxon>
        <taxon>Peptococcaceae</taxon>
        <taxon>Dehalobacterium</taxon>
    </lineage>
</organism>
<dbReference type="NCBIfam" id="TIGR02892">
    <property type="entry name" value="spore_yabP"/>
    <property type="match status" value="1"/>
</dbReference>
<dbReference type="Gene3D" id="2.60.40.2000">
    <property type="match status" value="1"/>
</dbReference>
<dbReference type="Proteomes" id="UP001524944">
    <property type="component" value="Unassembled WGS sequence"/>
</dbReference>
<name>A0ABT1Y390_9FIRM</name>
<comment type="caution">
    <text evidence="1">The sequence shown here is derived from an EMBL/GenBank/DDBJ whole genome shotgun (WGS) entry which is preliminary data.</text>
</comment>
<proteinExistence type="predicted"/>
<dbReference type="RefSeq" id="WP_089612508.1">
    <property type="nucleotide sequence ID" value="NZ_CP022121.1"/>
</dbReference>
<evidence type="ECO:0000313" key="1">
    <source>
        <dbReference type="EMBL" id="MCR6545332.1"/>
    </source>
</evidence>
<protein>
    <submittedName>
        <fullName evidence="1">Sporulation protein YabP</fullName>
    </submittedName>
</protein>
<keyword evidence="2" id="KW-1185">Reference proteome</keyword>
<dbReference type="InterPro" id="IPR012504">
    <property type="entry name" value="Spore_YabP"/>
</dbReference>